<evidence type="ECO:0000256" key="3">
    <source>
        <dbReference type="ARBA" id="ARBA00023274"/>
    </source>
</evidence>
<dbReference type="OrthoDB" id="9813334at2"/>
<keyword evidence="4 5" id="KW-0694">RNA-binding</keyword>
<keyword evidence="3 4" id="KW-0687">Ribonucleoprotein</keyword>
<reference evidence="7 8" key="1">
    <citation type="submission" date="2017-11" db="EMBL/GenBank/DDBJ databases">
        <title>Genomic Encyclopedia of Archaeal and Bacterial Type Strains, Phase II (KMG-II): From Individual Species to Whole Genera.</title>
        <authorList>
            <person name="Goeker M."/>
        </authorList>
    </citation>
    <scope>NUCLEOTIDE SEQUENCE [LARGE SCALE GENOMIC DNA]</scope>
    <source>
        <strain evidence="7 8">DSM 29128</strain>
    </source>
</reference>
<evidence type="ECO:0000256" key="2">
    <source>
        <dbReference type="ARBA" id="ARBA00022980"/>
    </source>
</evidence>
<feature type="compositionally biased region" description="Basic and acidic residues" evidence="6">
    <location>
        <begin position="143"/>
        <end position="159"/>
    </location>
</feature>
<keyword evidence="4 5" id="KW-0699">rRNA-binding</keyword>
<dbReference type="GO" id="GO:1990904">
    <property type="term" value="C:ribonucleoprotein complex"/>
    <property type="evidence" value="ECO:0007669"/>
    <property type="project" value="UniProtKB-KW"/>
</dbReference>
<dbReference type="NCBIfam" id="NF008915">
    <property type="entry name" value="PRK12278.1-1"/>
    <property type="match status" value="1"/>
</dbReference>
<dbReference type="PANTHER" id="PTHR21349:SF0">
    <property type="entry name" value="LARGE RIBOSOMAL SUBUNIT PROTEIN BL21M"/>
    <property type="match status" value="1"/>
</dbReference>
<dbReference type="GO" id="GO:0019843">
    <property type="term" value="F:rRNA binding"/>
    <property type="evidence" value="ECO:0007669"/>
    <property type="project" value="UniProtKB-UniRule"/>
</dbReference>
<comment type="subunit">
    <text evidence="4">Part of the 50S ribosomal subunit. Contacts protein L20.</text>
</comment>
<comment type="similarity">
    <text evidence="1 4 5">Belongs to the bacterial ribosomal protein bL21 family.</text>
</comment>
<evidence type="ECO:0000256" key="6">
    <source>
        <dbReference type="SAM" id="MobiDB-lite"/>
    </source>
</evidence>
<proteinExistence type="inferred from homology"/>
<feature type="compositionally biased region" description="Low complexity" evidence="6">
    <location>
        <begin position="126"/>
        <end position="142"/>
    </location>
</feature>
<dbReference type="GO" id="GO:0005840">
    <property type="term" value="C:ribosome"/>
    <property type="evidence" value="ECO:0007669"/>
    <property type="project" value="UniProtKB-KW"/>
</dbReference>
<gene>
    <name evidence="4" type="primary">rplU</name>
    <name evidence="7" type="ORF">BC777_0618</name>
</gene>
<evidence type="ECO:0000313" key="8">
    <source>
        <dbReference type="Proteomes" id="UP000228531"/>
    </source>
</evidence>
<evidence type="ECO:0000256" key="5">
    <source>
        <dbReference type="RuleBase" id="RU000562"/>
    </source>
</evidence>
<dbReference type="InterPro" id="IPR036164">
    <property type="entry name" value="bL21-like_sf"/>
</dbReference>
<dbReference type="Gene3D" id="1.10.150.20">
    <property type="entry name" value="5' to 3' exonuclease, C-terminal subdomain"/>
    <property type="match status" value="1"/>
</dbReference>
<comment type="caution">
    <text evidence="7">The sequence shown here is derived from an EMBL/GenBank/DDBJ whole genome shotgun (WGS) entry which is preliminary data.</text>
</comment>
<dbReference type="NCBIfam" id="NF008916">
    <property type="entry name" value="PRK12278.1-4"/>
    <property type="match status" value="1"/>
</dbReference>
<dbReference type="Proteomes" id="UP000228531">
    <property type="component" value="Unassembled WGS sequence"/>
</dbReference>
<dbReference type="EMBL" id="PGTY01000001">
    <property type="protein sequence ID" value="PJI91778.1"/>
    <property type="molecule type" value="Genomic_DNA"/>
</dbReference>
<keyword evidence="8" id="KW-1185">Reference proteome</keyword>
<dbReference type="GO" id="GO:0003735">
    <property type="term" value="F:structural constituent of ribosome"/>
    <property type="evidence" value="ECO:0007669"/>
    <property type="project" value="InterPro"/>
</dbReference>
<dbReference type="GO" id="GO:0005737">
    <property type="term" value="C:cytoplasm"/>
    <property type="evidence" value="ECO:0007669"/>
    <property type="project" value="UniProtKB-ARBA"/>
</dbReference>
<comment type="function">
    <text evidence="4 5">This protein binds to 23S rRNA in the presence of protein L20.</text>
</comment>
<sequence length="239" mass="24805">MFAVLKTGGKQYKVASGDVLRVEKLAAKAGDKVQFNEILMVGSTVGTPTVAGAGVQAEVIDQIKGEKTINFVKRRRKHGSQRTKGHRQQLTLVRIAEILEKGADKSGVMAAVSGAGTAYVTGANGAPTSKKAAAAAERASTPKAEKPKAAPKAKAEPKAKAAPKAIAEPKAAAGADDLKKLSGVGPALEKKLHEAGVTTFAQIAAWTEADVAAMDEKLSFKGRIEREGWIAQAVELAKG</sequence>
<dbReference type="RefSeq" id="WP_100366669.1">
    <property type="nucleotide sequence ID" value="NZ_PGTY01000001.1"/>
</dbReference>
<dbReference type="PANTHER" id="PTHR21349">
    <property type="entry name" value="50S RIBOSOMAL PROTEIN L21"/>
    <property type="match status" value="1"/>
</dbReference>
<evidence type="ECO:0000256" key="4">
    <source>
        <dbReference type="HAMAP-Rule" id="MF_01363"/>
    </source>
</evidence>
<dbReference type="SUPFAM" id="SSF141091">
    <property type="entry name" value="L21p-like"/>
    <property type="match status" value="1"/>
</dbReference>
<name>A0A2M8WLI0_9RHOB</name>
<accession>A0A2M8WLI0</accession>
<organism evidence="7 8">
    <name type="scientific">Yoonia maricola</name>
    <dbReference type="NCBI Taxonomy" id="420999"/>
    <lineage>
        <taxon>Bacteria</taxon>
        <taxon>Pseudomonadati</taxon>
        <taxon>Pseudomonadota</taxon>
        <taxon>Alphaproteobacteria</taxon>
        <taxon>Rhodobacterales</taxon>
        <taxon>Paracoccaceae</taxon>
        <taxon>Yoonia</taxon>
    </lineage>
</organism>
<protein>
    <recommendedName>
        <fullName evidence="4">Large ribosomal subunit protein bL21</fullName>
    </recommendedName>
</protein>
<dbReference type="NCBIfam" id="TIGR00061">
    <property type="entry name" value="L21"/>
    <property type="match status" value="1"/>
</dbReference>
<dbReference type="HAMAP" id="MF_01363">
    <property type="entry name" value="Ribosomal_bL21"/>
    <property type="match status" value="1"/>
</dbReference>
<dbReference type="InterPro" id="IPR001787">
    <property type="entry name" value="Ribosomal_bL21"/>
</dbReference>
<feature type="region of interest" description="Disordered" evidence="6">
    <location>
        <begin position="120"/>
        <end position="163"/>
    </location>
</feature>
<dbReference type="AlphaFoldDB" id="A0A2M8WLI0"/>
<evidence type="ECO:0000313" key="7">
    <source>
        <dbReference type="EMBL" id="PJI91778.1"/>
    </source>
</evidence>
<keyword evidence="2 4" id="KW-0689">Ribosomal protein</keyword>
<dbReference type="GO" id="GO:0006412">
    <property type="term" value="P:translation"/>
    <property type="evidence" value="ECO:0007669"/>
    <property type="project" value="UniProtKB-UniRule"/>
</dbReference>
<dbReference type="Pfam" id="PF00829">
    <property type="entry name" value="Ribosomal_L21p"/>
    <property type="match status" value="1"/>
</dbReference>
<dbReference type="Pfam" id="PF14520">
    <property type="entry name" value="HHH_5"/>
    <property type="match status" value="1"/>
</dbReference>
<evidence type="ECO:0000256" key="1">
    <source>
        <dbReference type="ARBA" id="ARBA00008563"/>
    </source>
</evidence>
<dbReference type="InterPro" id="IPR028909">
    <property type="entry name" value="bL21-like"/>
</dbReference>